<dbReference type="Pfam" id="PF16189">
    <property type="entry name" value="Creatinase_N_2"/>
    <property type="match status" value="1"/>
</dbReference>
<dbReference type="PROSITE" id="PS00491">
    <property type="entry name" value="PROLINE_PEPTIDASE"/>
    <property type="match status" value="1"/>
</dbReference>
<dbReference type="InterPro" id="IPR029149">
    <property type="entry name" value="Creatin/AminoP/Spt16_N"/>
</dbReference>
<evidence type="ECO:0000256" key="2">
    <source>
        <dbReference type="ARBA" id="ARBA00008766"/>
    </source>
</evidence>
<dbReference type="InterPro" id="IPR050422">
    <property type="entry name" value="X-Pro_aminopeptidase_P"/>
</dbReference>
<evidence type="ECO:0000256" key="3">
    <source>
        <dbReference type="ARBA" id="ARBA00022723"/>
    </source>
</evidence>
<dbReference type="SUPFAM" id="SSF53092">
    <property type="entry name" value="Creatinase/prolidase N-terminal domain"/>
    <property type="match status" value="1"/>
</dbReference>
<dbReference type="PANTHER" id="PTHR43763">
    <property type="entry name" value="XAA-PRO AMINOPEPTIDASE 1"/>
    <property type="match status" value="1"/>
</dbReference>
<dbReference type="Pfam" id="PF16188">
    <property type="entry name" value="Peptidase_M24_C"/>
    <property type="match status" value="1"/>
</dbReference>
<evidence type="ECO:0000259" key="9">
    <source>
        <dbReference type="Pfam" id="PF16188"/>
    </source>
</evidence>
<comment type="similarity">
    <text evidence="2 6">Belongs to the peptidase M24B family.</text>
</comment>
<dbReference type="InterPro" id="IPR036005">
    <property type="entry name" value="Creatinase/aminopeptidase-like"/>
</dbReference>
<evidence type="ECO:0000256" key="5">
    <source>
        <dbReference type="ARBA" id="ARBA00023211"/>
    </source>
</evidence>
<dbReference type="Proteomes" id="UP001153636">
    <property type="component" value="Chromosome 17"/>
</dbReference>
<evidence type="ECO:0000256" key="6">
    <source>
        <dbReference type="RuleBase" id="RU000590"/>
    </source>
</evidence>
<dbReference type="AlphaFoldDB" id="A0A9P0GCH6"/>
<accession>A0A9P0GCH6</accession>
<keyword evidence="11" id="KW-1185">Reference proteome</keyword>
<evidence type="ECO:0000256" key="4">
    <source>
        <dbReference type="ARBA" id="ARBA00022801"/>
    </source>
</evidence>
<dbReference type="GO" id="GO:0046872">
    <property type="term" value="F:metal ion binding"/>
    <property type="evidence" value="ECO:0007669"/>
    <property type="project" value="UniProtKB-KW"/>
</dbReference>
<comment type="cofactor">
    <cofactor evidence="1">
        <name>Mn(2+)</name>
        <dbReference type="ChEBI" id="CHEBI:29035"/>
    </cofactor>
</comment>
<keyword evidence="4" id="KW-0378">Hydrolase</keyword>
<dbReference type="PANTHER" id="PTHR43763:SF20">
    <property type="entry name" value="XAA-PRO AMINOPEPTIDASE APEPP"/>
    <property type="match status" value="1"/>
</dbReference>
<dbReference type="OrthoDB" id="9995434at2759"/>
<dbReference type="GO" id="GO:0005737">
    <property type="term" value="C:cytoplasm"/>
    <property type="evidence" value="ECO:0007669"/>
    <property type="project" value="UniProtKB-ARBA"/>
</dbReference>
<gene>
    <name evidence="10" type="ORF">PSYICH_LOCUS5437</name>
</gene>
<dbReference type="InterPro" id="IPR032416">
    <property type="entry name" value="Peptidase_M24_C"/>
</dbReference>
<dbReference type="EMBL" id="OV651829">
    <property type="protein sequence ID" value="CAH1104512.1"/>
    <property type="molecule type" value="Genomic_DNA"/>
</dbReference>
<feature type="domain" description="Peptidase M24" evidence="7">
    <location>
        <begin position="355"/>
        <end position="570"/>
    </location>
</feature>
<proteinExistence type="inferred from homology"/>
<dbReference type="InterPro" id="IPR000994">
    <property type="entry name" value="Pept_M24"/>
</dbReference>
<dbReference type="InterPro" id="IPR000587">
    <property type="entry name" value="Creatinase_N"/>
</dbReference>
<evidence type="ECO:0000313" key="10">
    <source>
        <dbReference type="EMBL" id="CAH1104512.1"/>
    </source>
</evidence>
<evidence type="ECO:0000259" key="8">
    <source>
        <dbReference type="Pfam" id="PF01321"/>
    </source>
</evidence>
<dbReference type="GO" id="GO:0070006">
    <property type="term" value="F:metalloaminopeptidase activity"/>
    <property type="evidence" value="ECO:0007669"/>
    <property type="project" value="InterPro"/>
</dbReference>
<dbReference type="CDD" id="cd01085">
    <property type="entry name" value="APP"/>
    <property type="match status" value="1"/>
</dbReference>
<dbReference type="SUPFAM" id="SSF55920">
    <property type="entry name" value="Creatinase/aminopeptidase"/>
    <property type="match status" value="1"/>
</dbReference>
<feature type="domain" description="Peptidase M24 C-terminal" evidence="9">
    <location>
        <begin position="582"/>
        <end position="646"/>
    </location>
</feature>
<sequence>MFYIDDFIPMYRCFQNIVASLPSLVVCCYLRLKMTPKSTTIFLQKLRSSMQNTKYVKEPISAYIVPSSDAHNSEYLAECDEFRAFISGFTGSAGTAIITQNEALLYTDGRYFLQASQQLDSNWTLAKEGLPTTLSQGDWLSKYLAKGSRIGVDPKVYSYDKFKLLHTKLEATGHQLVPVATNLIDLLWTDRPARPTNPVKPLAVKYTGTTIGQKLKSVNDSMKEKNAEYLVLTALDEIAYFLNLRGSDIEFNPVFFSYVIIGDNCFTLFINSKQVGKEVLDHLNEQVAGNFKIEPYENIEKKLEELAKQVDGYIWFSEHSSYTLVDLVPKKNRITTDITPICLMKAIKNPVEIQGMRNCHIRDAAALCCYFSWLEQNVDREKITEVSGAQKLLEFRKLQSDFVGPSFDTISSVGPHGAIIHYQPSDSTDVRITSDQLYLCDSGGQYLDGTTDVTRTLHFGNPTLFEKDCYTRVLKGQLKLASRIFPSKIRGNYLDSFAREFLWQVGLDFAHGTGHGIGSYLNVHEGPMGISWRPIDTDPGLQPGMFISNEPGYYQDGEFGLRIEDIVLVIEAKPPHNHANRGYLTFETVCLVPKINKLILVDMLTDEELEQLNSYHRQCVEVVGPLLEQQGQMQAREWLIRETRPLTR</sequence>
<reference evidence="10" key="1">
    <citation type="submission" date="2022-01" db="EMBL/GenBank/DDBJ databases">
        <authorList>
            <person name="King R."/>
        </authorList>
    </citation>
    <scope>NUCLEOTIDE SEQUENCE</scope>
</reference>
<dbReference type="FunFam" id="3.90.230.10:FF:000007">
    <property type="entry name" value="Xaa-Pro aminopeptidase P"/>
    <property type="match status" value="1"/>
</dbReference>
<evidence type="ECO:0000313" key="11">
    <source>
        <dbReference type="Proteomes" id="UP001153636"/>
    </source>
</evidence>
<dbReference type="Gene3D" id="3.40.350.10">
    <property type="entry name" value="Creatinase/prolidase N-terminal domain"/>
    <property type="match status" value="2"/>
</dbReference>
<dbReference type="FunFam" id="3.40.350.10:FF:000001">
    <property type="entry name" value="Putative xaa-Pro aminopeptidase 1"/>
    <property type="match status" value="1"/>
</dbReference>
<dbReference type="Gene3D" id="3.90.230.10">
    <property type="entry name" value="Creatinase/methionine aminopeptidase superfamily"/>
    <property type="match status" value="1"/>
</dbReference>
<protein>
    <submittedName>
        <fullName evidence="10">Uncharacterized protein</fullName>
    </submittedName>
</protein>
<evidence type="ECO:0000256" key="1">
    <source>
        <dbReference type="ARBA" id="ARBA00001936"/>
    </source>
</evidence>
<keyword evidence="3 6" id="KW-0479">Metal-binding</keyword>
<keyword evidence="5" id="KW-0464">Manganese</keyword>
<organism evidence="10 11">
    <name type="scientific">Psylliodes chrysocephalus</name>
    <dbReference type="NCBI Taxonomy" id="3402493"/>
    <lineage>
        <taxon>Eukaryota</taxon>
        <taxon>Metazoa</taxon>
        <taxon>Ecdysozoa</taxon>
        <taxon>Arthropoda</taxon>
        <taxon>Hexapoda</taxon>
        <taxon>Insecta</taxon>
        <taxon>Pterygota</taxon>
        <taxon>Neoptera</taxon>
        <taxon>Endopterygota</taxon>
        <taxon>Coleoptera</taxon>
        <taxon>Polyphaga</taxon>
        <taxon>Cucujiformia</taxon>
        <taxon>Chrysomeloidea</taxon>
        <taxon>Chrysomelidae</taxon>
        <taxon>Galerucinae</taxon>
        <taxon>Alticini</taxon>
        <taxon>Psylliodes</taxon>
    </lineage>
</organism>
<dbReference type="Pfam" id="PF01321">
    <property type="entry name" value="Creatinase_N"/>
    <property type="match status" value="1"/>
</dbReference>
<dbReference type="InterPro" id="IPR001131">
    <property type="entry name" value="Peptidase_M24B_aminopep-P_CS"/>
</dbReference>
<name>A0A9P0GCH6_9CUCU</name>
<dbReference type="Pfam" id="PF00557">
    <property type="entry name" value="Peptidase_M24"/>
    <property type="match status" value="1"/>
</dbReference>
<dbReference type="InterPro" id="IPR033740">
    <property type="entry name" value="Pept_M24B"/>
</dbReference>
<feature type="domain" description="Creatinase N-terminal" evidence="8">
    <location>
        <begin position="44"/>
        <end position="180"/>
    </location>
</feature>
<evidence type="ECO:0000259" key="7">
    <source>
        <dbReference type="Pfam" id="PF00557"/>
    </source>
</evidence>